<dbReference type="SUPFAM" id="SSF53474">
    <property type="entry name" value="alpha/beta-Hydrolases"/>
    <property type="match status" value="1"/>
</dbReference>
<dbReference type="InterPro" id="IPR029058">
    <property type="entry name" value="AB_hydrolase_fold"/>
</dbReference>
<evidence type="ECO:0000313" key="5">
    <source>
        <dbReference type="EMBL" id="CAH2066165.1"/>
    </source>
</evidence>
<reference evidence="5" key="1">
    <citation type="submission" date="2022-03" db="EMBL/GenBank/DDBJ databases">
        <authorList>
            <person name="Martin H S."/>
        </authorList>
    </citation>
    <scope>NUCLEOTIDE SEQUENCE</scope>
</reference>
<dbReference type="InterPro" id="IPR006693">
    <property type="entry name" value="AB_hydrolase_lipase"/>
</dbReference>
<dbReference type="Proteomes" id="UP000837857">
    <property type="component" value="Chromosome 4"/>
</dbReference>
<keyword evidence="6" id="KW-1185">Reference proteome</keyword>
<evidence type="ECO:0000259" key="4">
    <source>
        <dbReference type="Pfam" id="PF04083"/>
    </source>
</evidence>
<feature type="coiled-coil region" evidence="1">
    <location>
        <begin position="367"/>
        <end position="394"/>
    </location>
</feature>
<dbReference type="Gene3D" id="3.40.50.1820">
    <property type="entry name" value="alpha/beta hydrolase"/>
    <property type="match status" value="1"/>
</dbReference>
<accession>A0ABN8IST5</accession>
<feature type="region of interest" description="Disordered" evidence="2">
    <location>
        <begin position="937"/>
        <end position="972"/>
    </location>
</feature>
<gene>
    <name evidence="5" type="ORF">IPOD504_LOCUS13309</name>
</gene>
<feature type="domain" description="Partial AB-hydrolase lipase" evidence="4">
    <location>
        <begin position="48"/>
        <end position="106"/>
    </location>
</feature>
<protein>
    <recommendedName>
        <fullName evidence="4">Partial AB-hydrolase lipase domain-containing protein</fullName>
    </recommendedName>
</protein>
<feature type="coiled-coil region" evidence="1">
    <location>
        <begin position="812"/>
        <end position="857"/>
    </location>
</feature>
<dbReference type="Pfam" id="PF04083">
    <property type="entry name" value="Abhydro_lipase"/>
    <property type="match status" value="1"/>
</dbReference>
<keyword evidence="3" id="KW-0732">Signal</keyword>
<proteinExistence type="predicted"/>
<feature type="coiled-coil region" evidence="1">
    <location>
        <begin position="449"/>
        <end position="618"/>
    </location>
</feature>
<organism evidence="5 6">
    <name type="scientific">Iphiclides podalirius</name>
    <name type="common">scarce swallowtail</name>
    <dbReference type="NCBI Taxonomy" id="110791"/>
    <lineage>
        <taxon>Eukaryota</taxon>
        <taxon>Metazoa</taxon>
        <taxon>Ecdysozoa</taxon>
        <taxon>Arthropoda</taxon>
        <taxon>Hexapoda</taxon>
        <taxon>Insecta</taxon>
        <taxon>Pterygota</taxon>
        <taxon>Neoptera</taxon>
        <taxon>Endopterygota</taxon>
        <taxon>Lepidoptera</taxon>
        <taxon>Glossata</taxon>
        <taxon>Ditrysia</taxon>
        <taxon>Papilionoidea</taxon>
        <taxon>Papilionidae</taxon>
        <taxon>Papilioninae</taxon>
        <taxon>Iphiclides</taxon>
    </lineage>
</organism>
<feature type="coiled-coil region" evidence="1">
    <location>
        <begin position="658"/>
        <end position="713"/>
    </location>
</feature>
<sequence length="972" mass="112507">MLFNSKTFCYLFITLFYSLCVYASNYGSEDAKTDQNIIHDSILDTFTLIRRYGYPCEIHRVYTEDKYVLEMHRVPYGRNQSDKVEQRPVAFLQHGLLSSSAEWVLMTPGKGLAYILADAGYDVWMGNARGNTYSRNHVYVKPTQSAFWQFSWHEIGYYDLPAMIDYSMKETGVKKVQYIGFSQGTTAFWVMASMRPEYNEKVTAMHALAPIAFIRNIRSPLIKAVAPFTNSLERVMKLLGANEFLPNGKINELAGEHLCVEEAVTQVLCKNLLFLICGFDNEQMNNTMLPVVLGHTPAGASTRQIIHFGQLYNSDDFLQFDFGRLHARAWSHFCTDKSDHLVEIIKRNNETCRPKYVPTDVIVNTLMGTKNAEITRLRRKIEEFEQLLAAYDQLDLTCEQKIEIANAHAAIKAANKELDDMCLDLDLSGYTEGIDSEAFEISEDNELDSKMLFDQIESQKEEINKLKNALFFKEEEKEQLQVGYQEKIVIINNLRLEIEDWRRTCEKQTQRSNTLEILTKETQEELKKLNEENKNLIDEVETKNIAIDNLMNVREVEEMKKEKEFNLKQIKKLSDKLHESNEAINSLTQDISERDERISILENQVNELGNEVQRLQTSLGSMIDLGEEMNSRNHEIDQSLKQIEAHHSKATHDMRIDLAKFIKENVKLEEKLSSTNVEVGMLTEEKNAYNSQEINLQDEKKKIVANIQELETRCIGESALSQNNCGVQSLQSLHEETLQDILKVHENETDNLRSMSIEAMRKVDKLENENKILKSKILTSNSSSLDEALDIKELSFLHYKVCRTWKTILRKEETLHKRIDSLETELLNKQKQTQRHIAELDRKVAEERQRLQEVREAVCRDSLTESRANSSHPRKATPSLEHSIPEQDLTMARNRVAHRKSEAKETLPSGDLPPDLPCTELCCRCATMTRDRRNVLPKMDVEERRDRKQYCDERPTRLRRSNDRQNSRSQKK</sequence>
<evidence type="ECO:0000256" key="1">
    <source>
        <dbReference type="SAM" id="Coils"/>
    </source>
</evidence>
<feature type="non-terminal residue" evidence="5">
    <location>
        <position position="1"/>
    </location>
</feature>
<feature type="chain" id="PRO_5045823226" description="Partial AB-hydrolase lipase domain-containing protein" evidence="3">
    <location>
        <begin position="24"/>
        <end position="972"/>
    </location>
</feature>
<name>A0ABN8IST5_9NEOP</name>
<feature type="coiled-coil region" evidence="1">
    <location>
        <begin position="749"/>
        <end position="776"/>
    </location>
</feature>
<keyword evidence="1" id="KW-0175">Coiled coil</keyword>
<feature type="region of interest" description="Disordered" evidence="2">
    <location>
        <begin position="862"/>
        <end position="889"/>
    </location>
</feature>
<evidence type="ECO:0000313" key="6">
    <source>
        <dbReference type="Proteomes" id="UP000837857"/>
    </source>
</evidence>
<dbReference type="EMBL" id="OW152816">
    <property type="protein sequence ID" value="CAH2066165.1"/>
    <property type="molecule type" value="Genomic_DNA"/>
</dbReference>
<dbReference type="PANTHER" id="PTHR11005">
    <property type="entry name" value="LYSOSOMAL ACID LIPASE-RELATED"/>
    <property type="match status" value="1"/>
</dbReference>
<evidence type="ECO:0000256" key="3">
    <source>
        <dbReference type="SAM" id="SignalP"/>
    </source>
</evidence>
<evidence type="ECO:0000256" key="2">
    <source>
        <dbReference type="SAM" id="MobiDB-lite"/>
    </source>
</evidence>
<feature type="compositionally biased region" description="Basic and acidic residues" evidence="2">
    <location>
        <begin position="937"/>
        <end position="966"/>
    </location>
</feature>
<feature type="signal peptide" evidence="3">
    <location>
        <begin position="1"/>
        <end position="23"/>
    </location>
</feature>